<dbReference type="EMBL" id="HACM01002465">
    <property type="protein sequence ID" value="CRZ02907.1"/>
    <property type="molecule type" value="Transcribed_RNA"/>
</dbReference>
<dbReference type="AlphaFoldDB" id="A0A0H5QMX0"/>
<protein>
    <recommendedName>
        <fullName evidence="2">4Fe-4S ferredoxin-type domain-containing protein</fullName>
    </recommendedName>
</protein>
<reference evidence="1" key="1">
    <citation type="submission" date="2015-04" db="EMBL/GenBank/DDBJ databases">
        <title>The genome sequence of the plant pathogenic Rhizarian Plasmodiophora brassicae reveals insights in its biotrophic life cycle and the origin of chitin synthesis.</title>
        <authorList>
            <person name="Schwelm A."/>
            <person name="Fogelqvist J."/>
            <person name="Knaust A."/>
            <person name="Julke S."/>
            <person name="Lilja T."/>
            <person name="Dhandapani V."/>
            <person name="Bonilla-Rosso G."/>
            <person name="Karlsson M."/>
            <person name="Shevchenko A."/>
            <person name="Choi S.R."/>
            <person name="Kim H.G."/>
            <person name="Park J.Y."/>
            <person name="Lim Y.P."/>
            <person name="Ludwig-Muller J."/>
            <person name="Dixelius C."/>
        </authorList>
    </citation>
    <scope>NUCLEOTIDE SEQUENCE</scope>
    <source>
        <tissue evidence="1">Potato root galls</tissue>
    </source>
</reference>
<sequence>MIRLTYITSLPQVAWPSYQLGFEDLEPAKNWISFIESWLFMKSVVPHCIRCKCCKIICPDSMASLTTRLHRERQETLGRFFLVSSCLSAFLHFANFQNKTASLTNVIAFCGSR</sequence>
<proteinExistence type="predicted"/>
<evidence type="ECO:0008006" key="2">
    <source>
        <dbReference type="Google" id="ProtNLM"/>
    </source>
</evidence>
<evidence type="ECO:0000313" key="1">
    <source>
        <dbReference type="EMBL" id="CRZ02907.1"/>
    </source>
</evidence>
<organism evidence="1">
    <name type="scientific">Spongospora subterranea</name>
    <dbReference type="NCBI Taxonomy" id="70186"/>
    <lineage>
        <taxon>Eukaryota</taxon>
        <taxon>Sar</taxon>
        <taxon>Rhizaria</taxon>
        <taxon>Endomyxa</taxon>
        <taxon>Phytomyxea</taxon>
        <taxon>Plasmodiophorida</taxon>
        <taxon>Plasmodiophoridae</taxon>
        <taxon>Spongospora</taxon>
    </lineage>
</organism>
<accession>A0A0H5QMX0</accession>
<name>A0A0H5QMX0_9EUKA</name>